<keyword evidence="2" id="KW-1185">Reference proteome</keyword>
<dbReference type="HOGENOM" id="CLU_990603_0_0_1"/>
<evidence type="ECO:0008006" key="3">
    <source>
        <dbReference type="Google" id="ProtNLM"/>
    </source>
</evidence>
<gene>
    <name evidence="1" type="ORF">GALMADRAFT_1170651</name>
</gene>
<evidence type="ECO:0000313" key="2">
    <source>
        <dbReference type="Proteomes" id="UP000027222"/>
    </source>
</evidence>
<evidence type="ECO:0000313" key="1">
    <source>
        <dbReference type="EMBL" id="KDR79939.1"/>
    </source>
</evidence>
<protein>
    <recommendedName>
        <fullName evidence="3">F-box domain-containing protein</fullName>
    </recommendedName>
</protein>
<organism evidence="1 2">
    <name type="scientific">Galerina marginata (strain CBS 339.88)</name>
    <dbReference type="NCBI Taxonomy" id="685588"/>
    <lineage>
        <taxon>Eukaryota</taxon>
        <taxon>Fungi</taxon>
        <taxon>Dikarya</taxon>
        <taxon>Basidiomycota</taxon>
        <taxon>Agaricomycotina</taxon>
        <taxon>Agaricomycetes</taxon>
        <taxon>Agaricomycetidae</taxon>
        <taxon>Agaricales</taxon>
        <taxon>Agaricineae</taxon>
        <taxon>Strophariaceae</taxon>
        <taxon>Galerina</taxon>
    </lineage>
</organism>
<name>A0A067TJ86_GALM3</name>
<dbReference type="Proteomes" id="UP000027222">
    <property type="component" value="Unassembled WGS sequence"/>
</dbReference>
<dbReference type="EMBL" id="KL142372">
    <property type="protein sequence ID" value="KDR79939.1"/>
    <property type="molecule type" value="Genomic_DNA"/>
</dbReference>
<proteinExistence type="predicted"/>
<dbReference type="AlphaFoldDB" id="A0A067TJ86"/>
<reference evidence="2" key="1">
    <citation type="journal article" date="2014" name="Proc. Natl. Acad. Sci. U.S.A.">
        <title>Extensive sampling of basidiomycete genomes demonstrates inadequacy of the white-rot/brown-rot paradigm for wood decay fungi.</title>
        <authorList>
            <person name="Riley R."/>
            <person name="Salamov A.A."/>
            <person name="Brown D.W."/>
            <person name="Nagy L.G."/>
            <person name="Floudas D."/>
            <person name="Held B.W."/>
            <person name="Levasseur A."/>
            <person name="Lombard V."/>
            <person name="Morin E."/>
            <person name="Otillar R."/>
            <person name="Lindquist E.A."/>
            <person name="Sun H."/>
            <person name="LaButti K.M."/>
            <person name="Schmutz J."/>
            <person name="Jabbour D."/>
            <person name="Luo H."/>
            <person name="Baker S.E."/>
            <person name="Pisabarro A.G."/>
            <person name="Walton J.D."/>
            <person name="Blanchette R.A."/>
            <person name="Henrissat B."/>
            <person name="Martin F."/>
            <person name="Cullen D."/>
            <person name="Hibbett D.S."/>
            <person name="Grigoriev I.V."/>
        </authorList>
    </citation>
    <scope>NUCLEOTIDE SEQUENCE [LARGE SCALE GENOMIC DNA]</scope>
    <source>
        <strain evidence="2">CBS 339.88</strain>
    </source>
</reference>
<accession>A0A067TJ86</accession>
<sequence>MENCHVITGSQREIPQDVVSLIIDTLGVGLLDETDRGCRKALQECLLVSRAFCHLSRLQLFRCVTVFDSHQDTFFDRVAKLRDIMIPQHDPQLGILSYIRIFKIKTLYKPRALYTKQDMGLCVVLEALRDSRAHLSEFWFDACQTVQWDKLGSNVQELICSILRFPSLSAIHLRGLEGVPYSILFGVTCRNLNLSKVVVSPSTGETVKNVLLHQLHLETFTTDSSFLVRYLSTNPPRIRLHDTLMSPFSRLKKLTAAFDSESQFKEIITIMSEARFSLQETTIILLLSCFCH</sequence>
<dbReference type="OrthoDB" id="2977329at2759"/>